<name>A0A0A9QSH9_ARUDO</name>
<reference evidence="1" key="1">
    <citation type="submission" date="2014-09" db="EMBL/GenBank/DDBJ databases">
        <authorList>
            <person name="Magalhaes I.L.F."/>
            <person name="Oliveira U."/>
            <person name="Santos F.R."/>
            <person name="Vidigal T.H.D.A."/>
            <person name="Brescovit A.D."/>
            <person name="Santos A.J."/>
        </authorList>
    </citation>
    <scope>NUCLEOTIDE SEQUENCE</scope>
    <source>
        <tissue evidence="1">Shoot tissue taken approximately 20 cm above the soil surface</tissue>
    </source>
</reference>
<evidence type="ECO:0000313" key="1">
    <source>
        <dbReference type="EMBL" id="JAD45572.1"/>
    </source>
</evidence>
<reference evidence="1" key="2">
    <citation type="journal article" date="2015" name="Data Brief">
        <title>Shoot transcriptome of the giant reed, Arundo donax.</title>
        <authorList>
            <person name="Barrero R.A."/>
            <person name="Guerrero F.D."/>
            <person name="Moolhuijzen P."/>
            <person name="Goolsby J.A."/>
            <person name="Tidwell J."/>
            <person name="Bellgard S.E."/>
            <person name="Bellgard M.I."/>
        </authorList>
    </citation>
    <scope>NUCLEOTIDE SEQUENCE</scope>
    <source>
        <tissue evidence="1">Shoot tissue taken approximately 20 cm above the soil surface</tissue>
    </source>
</reference>
<proteinExistence type="predicted"/>
<dbReference type="EMBL" id="GBRH01252323">
    <property type="protein sequence ID" value="JAD45572.1"/>
    <property type="molecule type" value="Transcribed_RNA"/>
</dbReference>
<dbReference type="AlphaFoldDB" id="A0A0A9QSH9"/>
<accession>A0A0A9QSH9</accession>
<organism evidence="1">
    <name type="scientific">Arundo donax</name>
    <name type="common">Giant reed</name>
    <name type="synonym">Donax arundinaceus</name>
    <dbReference type="NCBI Taxonomy" id="35708"/>
    <lineage>
        <taxon>Eukaryota</taxon>
        <taxon>Viridiplantae</taxon>
        <taxon>Streptophyta</taxon>
        <taxon>Embryophyta</taxon>
        <taxon>Tracheophyta</taxon>
        <taxon>Spermatophyta</taxon>
        <taxon>Magnoliopsida</taxon>
        <taxon>Liliopsida</taxon>
        <taxon>Poales</taxon>
        <taxon>Poaceae</taxon>
        <taxon>PACMAD clade</taxon>
        <taxon>Arundinoideae</taxon>
        <taxon>Arundineae</taxon>
        <taxon>Arundo</taxon>
    </lineage>
</organism>
<sequence>MHHRFNLTRCLVMLLCVPCPSPRRDGGRVQCHMEPKRGANFLQLPIV</sequence>
<protein>
    <submittedName>
        <fullName evidence="1">Uncharacterized protein</fullName>
    </submittedName>
</protein>